<reference evidence="1" key="1">
    <citation type="journal article" date="2022" name="Environ. Microbiol.">
        <title>Geoalkalibacter halelectricus SAP #1 sp. nov. possessing extracellular electron transfer and mineral#reducing capabilities from a haloalkaline environment.</title>
        <authorList>
            <person name="Yadav S."/>
            <person name="Singh R."/>
            <person name="Sundharam S.S."/>
            <person name="Chaudhary S."/>
            <person name="Krishnamurthi S."/>
            <person name="Patil S.A."/>
        </authorList>
    </citation>
    <scope>NUCLEOTIDE SEQUENCE</scope>
    <source>
        <strain evidence="1">SAP-1</strain>
    </source>
</reference>
<gene>
    <name evidence="1" type="ORF">L9S41_09880</name>
</gene>
<sequence length="105" mass="12441">MRQSATKNHSPIQKTTKIRAKKTALIRIPPCACRQNAVRGQRKRCKAGSEFSRLARQKLRYLLAPEFSKRWRRKKNKKMLYKKNNQKTNTSILVKNKKIKNKNNF</sequence>
<keyword evidence="2" id="KW-1185">Reference proteome</keyword>
<dbReference type="RefSeq" id="WP_260746358.1">
    <property type="nucleotide sequence ID" value="NZ_CP092109.1"/>
</dbReference>
<dbReference type="Proteomes" id="UP001060414">
    <property type="component" value="Chromosome"/>
</dbReference>
<proteinExistence type="predicted"/>
<accession>A0ABY5ZJQ6</accession>
<evidence type="ECO:0000313" key="2">
    <source>
        <dbReference type="Proteomes" id="UP001060414"/>
    </source>
</evidence>
<organism evidence="1 2">
    <name type="scientific">Geoalkalibacter halelectricus</name>
    <dbReference type="NCBI Taxonomy" id="2847045"/>
    <lineage>
        <taxon>Bacteria</taxon>
        <taxon>Pseudomonadati</taxon>
        <taxon>Thermodesulfobacteriota</taxon>
        <taxon>Desulfuromonadia</taxon>
        <taxon>Desulfuromonadales</taxon>
        <taxon>Geoalkalibacteraceae</taxon>
        <taxon>Geoalkalibacter</taxon>
    </lineage>
</organism>
<dbReference type="EMBL" id="CP092109">
    <property type="protein sequence ID" value="UWZ78010.1"/>
    <property type="molecule type" value="Genomic_DNA"/>
</dbReference>
<name>A0ABY5ZJQ6_9BACT</name>
<evidence type="ECO:0000313" key="1">
    <source>
        <dbReference type="EMBL" id="UWZ78010.1"/>
    </source>
</evidence>
<protein>
    <submittedName>
        <fullName evidence="1">Uncharacterized protein</fullName>
    </submittedName>
</protein>